<protein>
    <recommendedName>
        <fullName evidence="1">VOC domain-containing protein</fullName>
    </recommendedName>
</protein>
<dbReference type="InterPro" id="IPR037523">
    <property type="entry name" value="VOC_core"/>
</dbReference>
<evidence type="ECO:0000313" key="3">
    <source>
        <dbReference type="Proteomes" id="UP000191820"/>
    </source>
</evidence>
<reference evidence="2 3" key="1">
    <citation type="submission" date="2017-03" db="EMBL/GenBank/DDBJ databases">
        <title>Genome sequencing of Shewanella japonica KCTC 22435.</title>
        <authorList>
            <person name="Kim K.M."/>
        </authorList>
    </citation>
    <scope>NUCLEOTIDE SEQUENCE [LARGE SCALE GENOMIC DNA]</scope>
    <source>
        <strain evidence="2 3">KCTC 22435</strain>
    </source>
</reference>
<dbReference type="Gene3D" id="3.10.180.10">
    <property type="entry name" value="2,3-Dihydroxybiphenyl 1,2-Dioxygenase, domain 1"/>
    <property type="match status" value="1"/>
</dbReference>
<organism evidence="2 3">
    <name type="scientific">Shewanella japonica</name>
    <dbReference type="NCBI Taxonomy" id="93973"/>
    <lineage>
        <taxon>Bacteria</taxon>
        <taxon>Pseudomonadati</taxon>
        <taxon>Pseudomonadota</taxon>
        <taxon>Gammaproteobacteria</taxon>
        <taxon>Alteromonadales</taxon>
        <taxon>Shewanellaceae</taxon>
        <taxon>Shewanella</taxon>
    </lineage>
</organism>
<dbReference type="Pfam" id="PF00903">
    <property type="entry name" value="Glyoxalase"/>
    <property type="match status" value="1"/>
</dbReference>
<dbReference type="SUPFAM" id="SSF54593">
    <property type="entry name" value="Glyoxalase/Bleomycin resistance protein/Dihydroxybiphenyl dioxygenase"/>
    <property type="match status" value="1"/>
</dbReference>
<accession>A0ABN4YMP5</accession>
<dbReference type="PROSITE" id="PS51819">
    <property type="entry name" value="VOC"/>
    <property type="match status" value="1"/>
</dbReference>
<dbReference type="RefSeq" id="WP_080916456.1">
    <property type="nucleotide sequence ID" value="NZ_CP020472.1"/>
</dbReference>
<feature type="domain" description="VOC" evidence="1">
    <location>
        <begin position="6"/>
        <end position="117"/>
    </location>
</feature>
<sequence>MPKLQSFDHIHIYVKNRQQAVKWYQAVLGFSVVESLAFWAVDKGPLVVAHEDLHLALFESELQKRTTVAFGVDAANFLLWQQHLTTHEVTFVVSDHDISWSLYFSDPDGNPFEITTFDYENVVNNTSA</sequence>
<dbReference type="InterPro" id="IPR029068">
    <property type="entry name" value="Glyas_Bleomycin-R_OHBP_Dase"/>
</dbReference>
<dbReference type="InterPro" id="IPR004360">
    <property type="entry name" value="Glyas_Fos-R_dOase_dom"/>
</dbReference>
<gene>
    <name evidence="2" type="ORF">SJ2017_3241</name>
</gene>
<evidence type="ECO:0000259" key="1">
    <source>
        <dbReference type="PROSITE" id="PS51819"/>
    </source>
</evidence>
<keyword evidence="3" id="KW-1185">Reference proteome</keyword>
<dbReference type="EMBL" id="CP020472">
    <property type="protein sequence ID" value="ARD23505.1"/>
    <property type="molecule type" value="Genomic_DNA"/>
</dbReference>
<evidence type="ECO:0000313" key="2">
    <source>
        <dbReference type="EMBL" id="ARD23505.1"/>
    </source>
</evidence>
<name>A0ABN4YMP5_9GAMM</name>
<dbReference type="Proteomes" id="UP000191820">
    <property type="component" value="Chromosome"/>
</dbReference>
<proteinExistence type="predicted"/>